<dbReference type="GO" id="GO:0005886">
    <property type="term" value="C:plasma membrane"/>
    <property type="evidence" value="ECO:0007669"/>
    <property type="project" value="UniProtKB-SubCell"/>
</dbReference>
<evidence type="ECO:0000313" key="10">
    <source>
        <dbReference type="EMBL" id="NII07709.1"/>
    </source>
</evidence>
<evidence type="ECO:0000259" key="8">
    <source>
        <dbReference type="Pfam" id="PF02687"/>
    </source>
</evidence>
<evidence type="ECO:0000256" key="7">
    <source>
        <dbReference type="SAM" id="Phobius"/>
    </source>
</evidence>
<dbReference type="EMBL" id="JAARLZ010000008">
    <property type="protein sequence ID" value="NII07709.1"/>
    <property type="molecule type" value="Genomic_DNA"/>
</dbReference>
<comment type="subcellular location">
    <subcellularLocation>
        <location evidence="1">Cell membrane</location>
        <topology evidence="1">Multi-pass membrane protein</topology>
    </subcellularLocation>
</comment>
<evidence type="ECO:0000256" key="4">
    <source>
        <dbReference type="ARBA" id="ARBA00022989"/>
    </source>
</evidence>
<keyword evidence="5 7" id="KW-0472">Membrane</keyword>
<feature type="domain" description="MacB-like periplasmic core" evidence="9">
    <location>
        <begin position="44"/>
        <end position="247"/>
    </location>
</feature>
<evidence type="ECO:0000256" key="6">
    <source>
        <dbReference type="ARBA" id="ARBA00038076"/>
    </source>
</evidence>
<evidence type="ECO:0000256" key="2">
    <source>
        <dbReference type="ARBA" id="ARBA00022475"/>
    </source>
</evidence>
<comment type="caution">
    <text evidence="10">The sequence shown here is derived from an EMBL/GenBank/DDBJ whole genome shotgun (WGS) entry which is preliminary data.</text>
</comment>
<evidence type="ECO:0000313" key="11">
    <source>
        <dbReference type="Proteomes" id="UP000490980"/>
    </source>
</evidence>
<name>A0A7X5UC20_9GAMM</name>
<proteinExistence type="inferred from homology"/>
<dbReference type="GO" id="GO:0022857">
    <property type="term" value="F:transmembrane transporter activity"/>
    <property type="evidence" value="ECO:0007669"/>
    <property type="project" value="TreeGrafter"/>
</dbReference>
<feature type="domain" description="ABC3 transporter permease C-terminal" evidence="8">
    <location>
        <begin position="291"/>
        <end position="400"/>
    </location>
</feature>
<gene>
    <name evidence="10" type="ORF">HBF25_15090</name>
</gene>
<dbReference type="InterPro" id="IPR003838">
    <property type="entry name" value="ABC3_permease_C"/>
</dbReference>
<protein>
    <submittedName>
        <fullName evidence="10">FtsX-like permease family protein</fullName>
    </submittedName>
</protein>
<evidence type="ECO:0000256" key="3">
    <source>
        <dbReference type="ARBA" id="ARBA00022692"/>
    </source>
</evidence>
<comment type="similarity">
    <text evidence="6">Belongs to the ABC-4 integral membrane protein family.</text>
</comment>
<evidence type="ECO:0000259" key="9">
    <source>
        <dbReference type="Pfam" id="PF12704"/>
    </source>
</evidence>
<evidence type="ECO:0000256" key="5">
    <source>
        <dbReference type="ARBA" id="ARBA00023136"/>
    </source>
</evidence>
<dbReference type="AlphaFoldDB" id="A0A7X5UC20"/>
<organism evidence="10 11">
    <name type="scientific">Luteibacter anthropi</name>
    <dbReference type="NCBI Taxonomy" id="564369"/>
    <lineage>
        <taxon>Bacteria</taxon>
        <taxon>Pseudomonadati</taxon>
        <taxon>Pseudomonadota</taxon>
        <taxon>Gammaproteobacteria</taxon>
        <taxon>Lysobacterales</taxon>
        <taxon>Rhodanobacteraceae</taxon>
        <taxon>Luteibacter</taxon>
    </lineage>
</organism>
<dbReference type="InterPro" id="IPR050250">
    <property type="entry name" value="Macrolide_Exporter_MacB"/>
</dbReference>
<dbReference type="PANTHER" id="PTHR30572">
    <property type="entry name" value="MEMBRANE COMPONENT OF TRANSPORTER-RELATED"/>
    <property type="match status" value="1"/>
</dbReference>
<dbReference type="Proteomes" id="UP000490980">
    <property type="component" value="Unassembled WGS sequence"/>
</dbReference>
<feature type="transmembrane region" description="Helical" evidence="7">
    <location>
        <begin position="17"/>
        <end position="40"/>
    </location>
</feature>
<dbReference type="PANTHER" id="PTHR30572:SF4">
    <property type="entry name" value="ABC TRANSPORTER PERMEASE YTRF"/>
    <property type="match status" value="1"/>
</dbReference>
<feature type="transmembrane region" description="Helical" evidence="7">
    <location>
        <begin position="338"/>
        <end position="363"/>
    </location>
</feature>
<keyword evidence="3 7" id="KW-0812">Transmembrane</keyword>
<dbReference type="InterPro" id="IPR025857">
    <property type="entry name" value="MacB_PCD"/>
</dbReference>
<evidence type="ECO:0000256" key="1">
    <source>
        <dbReference type="ARBA" id="ARBA00004651"/>
    </source>
</evidence>
<dbReference type="RefSeq" id="WP_166949824.1">
    <property type="nucleotide sequence ID" value="NZ_CP077072.1"/>
</dbReference>
<feature type="transmembrane region" description="Helical" evidence="7">
    <location>
        <begin position="285"/>
        <end position="310"/>
    </location>
</feature>
<sequence length="406" mass="43901">MDILPILASLRRHKVTAILLVLEIALTCAIVCNAVFLIGLRLDRIHTVSGAADNEVTILRMSGIGRNSDAQARTLEDLAALRAVPGVKSAALLAQTPFGYSGSSSSIKLTPDQKLPTVTVSSYYGEGIVPALGLELTSGRDFDAGEYHWLTDMNAGKAGSSPRAVILSETLAQRLFPGENALGKDIYVYDEPSRVVGIVRHLVTAQEWASGQQDYSMILPVRVSPDAGVGGTYVMRTTPDQRDKVLDAAVAKLKALDPRRVLTRKTTLEKQRETFFAADRATAGWLIATCIALLIVTALGIVGLGSFWVAQRRRQIGVRRALGARKIDILRYFQTENFLLATFGIVIGMVLAYGISLFLVIQYELPRLPVLYLPLGAVILWLLGQLAVLSPALRAASVPPVVATRS</sequence>
<keyword evidence="11" id="KW-1185">Reference proteome</keyword>
<keyword evidence="2" id="KW-1003">Cell membrane</keyword>
<feature type="transmembrane region" description="Helical" evidence="7">
    <location>
        <begin position="369"/>
        <end position="389"/>
    </location>
</feature>
<accession>A0A7X5UC20</accession>
<dbReference type="Pfam" id="PF02687">
    <property type="entry name" value="FtsX"/>
    <property type="match status" value="1"/>
</dbReference>
<keyword evidence="4 7" id="KW-1133">Transmembrane helix</keyword>
<reference evidence="10 11" key="1">
    <citation type="submission" date="2020-03" db="EMBL/GenBank/DDBJ databases">
        <authorList>
            <person name="Lai Q."/>
        </authorList>
    </citation>
    <scope>NUCLEOTIDE SEQUENCE [LARGE SCALE GENOMIC DNA]</scope>
    <source>
        <strain evidence="10 11">CCUG 25036</strain>
    </source>
</reference>
<dbReference type="Pfam" id="PF12704">
    <property type="entry name" value="MacB_PCD"/>
    <property type="match status" value="1"/>
</dbReference>